<dbReference type="RefSeq" id="WP_269123296.1">
    <property type="nucleotide sequence ID" value="NZ_JAPUBN010000011.1"/>
</dbReference>
<organism evidence="2 3">
    <name type="scientific">Marinomonas phaeophyticola</name>
    <dbReference type="NCBI Taxonomy" id="3004091"/>
    <lineage>
        <taxon>Bacteria</taxon>
        <taxon>Pseudomonadati</taxon>
        <taxon>Pseudomonadota</taxon>
        <taxon>Gammaproteobacteria</taxon>
        <taxon>Oceanospirillales</taxon>
        <taxon>Oceanospirillaceae</taxon>
        <taxon>Marinomonas</taxon>
    </lineage>
</organism>
<feature type="transmembrane region" description="Helical" evidence="1">
    <location>
        <begin position="29"/>
        <end position="46"/>
    </location>
</feature>
<comment type="caution">
    <text evidence="2">The sequence shown here is derived from an EMBL/GenBank/DDBJ whole genome shotgun (WGS) entry which is preliminary data.</text>
</comment>
<sequence length="52" mass="5683">MNTSFTSIVFLSWLMAAASLGLSLLLNEGISIAPLFLLCTFFCLAMRKKVVV</sequence>
<protein>
    <submittedName>
        <fullName evidence="2">Uncharacterized protein</fullName>
    </submittedName>
</protein>
<gene>
    <name evidence="2" type="ORF">O1D97_04775</name>
</gene>
<evidence type="ECO:0000313" key="2">
    <source>
        <dbReference type="EMBL" id="MCZ2720978.1"/>
    </source>
</evidence>
<keyword evidence="1" id="KW-0472">Membrane</keyword>
<proteinExistence type="predicted"/>
<keyword evidence="1" id="KW-0812">Transmembrane</keyword>
<dbReference type="Proteomes" id="UP001149719">
    <property type="component" value="Unassembled WGS sequence"/>
</dbReference>
<keyword evidence="3" id="KW-1185">Reference proteome</keyword>
<keyword evidence="1" id="KW-1133">Transmembrane helix</keyword>
<evidence type="ECO:0000256" key="1">
    <source>
        <dbReference type="SAM" id="Phobius"/>
    </source>
</evidence>
<evidence type="ECO:0000313" key="3">
    <source>
        <dbReference type="Proteomes" id="UP001149719"/>
    </source>
</evidence>
<reference evidence="2" key="1">
    <citation type="submission" date="2022-12" db="EMBL/GenBank/DDBJ databases">
        <title>Marinomonas 15G1-11 sp. nov, isolated from marine algae.</title>
        <authorList>
            <person name="Butt M."/>
            <person name="Choi D.G."/>
            <person name="Kim J.M."/>
            <person name="Lee J.K."/>
            <person name="Baek J.H."/>
            <person name="Jeon C.O."/>
        </authorList>
    </citation>
    <scope>NUCLEOTIDE SEQUENCE</scope>
    <source>
        <strain evidence="2">15G1-11</strain>
    </source>
</reference>
<accession>A0ABT4JT39</accession>
<dbReference type="EMBL" id="JAPUBN010000011">
    <property type="protein sequence ID" value="MCZ2720978.1"/>
    <property type="molecule type" value="Genomic_DNA"/>
</dbReference>
<name>A0ABT4JT39_9GAMM</name>